<dbReference type="PANTHER" id="PTHR34235">
    <property type="entry name" value="SLR1203 PROTEIN-RELATED"/>
    <property type="match status" value="1"/>
</dbReference>
<comment type="caution">
    <text evidence="1">The sequence shown here is derived from an EMBL/GenBank/DDBJ whole genome shotgun (WGS) entry which is preliminary data.</text>
</comment>
<protein>
    <recommendedName>
        <fullName evidence="3">DUF29 domain-containing protein</fullName>
    </recommendedName>
</protein>
<dbReference type="EMBL" id="NRRL01000010">
    <property type="protein sequence ID" value="MBK1667692.1"/>
    <property type="molecule type" value="Genomic_DNA"/>
</dbReference>
<dbReference type="InterPro" id="IPR002636">
    <property type="entry name" value="DUF29"/>
</dbReference>
<keyword evidence="2" id="KW-1185">Reference proteome</keyword>
<evidence type="ECO:0008006" key="3">
    <source>
        <dbReference type="Google" id="ProtNLM"/>
    </source>
</evidence>
<organism evidence="1 2">
    <name type="scientific">Rhodovibrio sodomensis</name>
    <dbReference type="NCBI Taxonomy" id="1088"/>
    <lineage>
        <taxon>Bacteria</taxon>
        <taxon>Pseudomonadati</taxon>
        <taxon>Pseudomonadota</taxon>
        <taxon>Alphaproteobacteria</taxon>
        <taxon>Rhodospirillales</taxon>
        <taxon>Rhodovibrionaceae</taxon>
        <taxon>Rhodovibrio</taxon>
    </lineage>
</organism>
<name>A0ABS1DB62_9PROT</name>
<reference evidence="1 2" key="1">
    <citation type="journal article" date="2020" name="Microorganisms">
        <title>Osmotic Adaptation and Compatible Solute Biosynthesis of Phototrophic Bacteria as Revealed from Genome Analyses.</title>
        <authorList>
            <person name="Imhoff J.F."/>
            <person name="Rahn T."/>
            <person name="Kunzel S."/>
            <person name="Keller A."/>
            <person name="Neulinger S.C."/>
        </authorList>
    </citation>
    <scope>NUCLEOTIDE SEQUENCE [LARGE SCALE GENOMIC DNA]</scope>
    <source>
        <strain evidence="1 2">DSM 9895</strain>
    </source>
</reference>
<sequence>MQRQFDWHLAGVDAQHLGPERLQRHGSCIARRAAPGQAVCPAFRRIAGMPGLRVGYDPRRPRARARAMGDPLYDRDFYRWTQDQARRLRALEGDNRLDTGNLAEEVADLGRSELNKVASHLYQALAHLLLAAWSPADTPQGHWQAEIRTHLREARRAYTPGMRQHLDLAREWREARLLANDKLAAHGEPGLPEAVACPFTLDDLLGQPIDVEAAIGRVRAGVDQGLGPHHDRT</sequence>
<gene>
    <name evidence="1" type="ORF">CKO28_06545</name>
</gene>
<dbReference type="Proteomes" id="UP001296873">
    <property type="component" value="Unassembled WGS sequence"/>
</dbReference>
<evidence type="ECO:0000313" key="2">
    <source>
        <dbReference type="Proteomes" id="UP001296873"/>
    </source>
</evidence>
<evidence type="ECO:0000313" key="1">
    <source>
        <dbReference type="EMBL" id="MBK1667692.1"/>
    </source>
</evidence>
<dbReference type="Pfam" id="PF01724">
    <property type="entry name" value="DUF29"/>
    <property type="match status" value="1"/>
</dbReference>
<dbReference type="Gene3D" id="1.20.1220.20">
    <property type="entry name" value="Uncharcterised protein PF01724"/>
    <property type="match status" value="1"/>
</dbReference>
<proteinExistence type="predicted"/>
<accession>A0ABS1DB62</accession>
<dbReference type="PANTHER" id="PTHR34235:SF4">
    <property type="entry name" value="SLR0291 PROTEIN"/>
    <property type="match status" value="1"/>
</dbReference>